<evidence type="ECO:0000313" key="3">
    <source>
        <dbReference type="Proteomes" id="UP000186804"/>
    </source>
</evidence>
<evidence type="ECO:0000256" key="1">
    <source>
        <dbReference type="SAM" id="Phobius"/>
    </source>
</evidence>
<keyword evidence="1" id="KW-1133">Transmembrane helix</keyword>
<accession>A0A1J4MR58</accession>
<dbReference type="EMBL" id="LRBS01000052">
    <property type="protein sequence ID" value="OII76730.1"/>
    <property type="molecule type" value="Genomic_DNA"/>
</dbReference>
<keyword evidence="1" id="KW-0812">Transmembrane</keyword>
<feature type="transmembrane region" description="Helical" evidence="1">
    <location>
        <begin position="30"/>
        <end position="52"/>
    </location>
</feature>
<organism evidence="2 3">
    <name type="scientific">Cryptosporidium andersoni</name>
    <dbReference type="NCBI Taxonomy" id="117008"/>
    <lineage>
        <taxon>Eukaryota</taxon>
        <taxon>Sar</taxon>
        <taxon>Alveolata</taxon>
        <taxon>Apicomplexa</taxon>
        <taxon>Conoidasida</taxon>
        <taxon>Coccidia</taxon>
        <taxon>Eucoccidiorida</taxon>
        <taxon>Eimeriorina</taxon>
        <taxon>Cryptosporidiidae</taxon>
        <taxon>Cryptosporidium</taxon>
    </lineage>
</organism>
<dbReference type="Pfam" id="PF23529">
    <property type="entry name" value="Microp_apicomplexa_16"/>
    <property type="match status" value="1"/>
</dbReference>
<dbReference type="OrthoDB" id="341378at2759"/>
<dbReference type="RefSeq" id="XP_067068576.1">
    <property type="nucleotide sequence ID" value="XM_067212979.1"/>
</dbReference>
<keyword evidence="1" id="KW-0472">Membrane</keyword>
<dbReference type="InterPro" id="IPR056355">
    <property type="entry name" value="Microp_apicomplexa_16"/>
</dbReference>
<dbReference type="VEuPathDB" id="CryptoDB:cand_027510"/>
<proteinExistence type="predicted"/>
<protein>
    <submittedName>
        <fullName evidence="2">Uncharacterized protein</fullName>
    </submittedName>
</protein>
<comment type="caution">
    <text evidence="2">The sequence shown here is derived from an EMBL/GenBank/DDBJ whole genome shotgun (WGS) entry which is preliminary data.</text>
</comment>
<keyword evidence="3" id="KW-1185">Reference proteome</keyword>
<gene>
    <name evidence="2" type="ORF">cand_027510</name>
</gene>
<evidence type="ECO:0000313" key="2">
    <source>
        <dbReference type="EMBL" id="OII76730.1"/>
    </source>
</evidence>
<dbReference type="AlphaFoldDB" id="A0A1J4MR58"/>
<dbReference type="Proteomes" id="UP000186804">
    <property type="component" value="Unassembled WGS sequence"/>
</dbReference>
<sequence length="76" mass="8604">MDYFLYSILLTFVGFYPVKAQSIPRDAMSIQITLWITITITVALLASLYFVISTAPNTAKDPLLNMRIRSESDKSK</sequence>
<name>A0A1J4MR58_9CRYT</name>
<reference evidence="2 3" key="1">
    <citation type="submission" date="2016-10" db="EMBL/GenBank/DDBJ databases">
        <title>Reductive evolution of mitochondrial metabolism and differential evolution of invasion-related proteins in Cryptosporidium.</title>
        <authorList>
            <person name="Liu S."/>
            <person name="Roellig D.M."/>
            <person name="Guo Y."/>
            <person name="Li N."/>
            <person name="Frace M.A."/>
            <person name="Tang K."/>
            <person name="Zhang L."/>
            <person name="Feng Y."/>
            <person name="Xiao L."/>
        </authorList>
    </citation>
    <scope>NUCLEOTIDE SEQUENCE [LARGE SCALE GENOMIC DNA]</scope>
    <source>
        <strain evidence="2">30847</strain>
    </source>
</reference>
<dbReference type="GeneID" id="92366935"/>